<comment type="similarity">
    <text evidence="1 2">Belongs to the outer membrane factor (OMF) (TC 1.B.17) family.</text>
</comment>
<dbReference type="GO" id="GO:0005886">
    <property type="term" value="C:plasma membrane"/>
    <property type="evidence" value="ECO:0007669"/>
    <property type="project" value="UniProtKB-SubCell"/>
</dbReference>
<dbReference type="Gene3D" id="2.20.200.10">
    <property type="entry name" value="Outer membrane efflux proteins (OEP)"/>
    <property type="match status" value="1"/>
</dbReference>
<dbReference type="GO" id="GO:0015562">
    <property type="term" value="F:efflux transmembrane transporter activity"/>
    <property type="evidence" value="ECO:0007669"/>
    <property type="project" value="InterPro"/>
</dbReference>
<keyword evidence="4" id="KW-1185">Reference proteome</keyword>
<evidence type="ECO:0000313" key="3">
    <source>
        <dbReference type="EMBL" id="VVD71026.1"/>
    </source>
</evidence>
<dbReference type="Gene3D" id="1.20.1600.10">
    <property type="entry name" value="Outer membrane efflux proteins (OEP)"/>
    <property type="match status" value="1"/>
</dbReference>
<dbReference type="RefSeq" id="WP_224788570.1">
    <property type="nucleotide sequence ID" value="NZ_CABPRZ010000002.1"/>
</dbReference>
<evidence type="ECO:0000256" key="2">
    <source>
        <dbReference type="RuleBase" id="RU362097"/>
    </source>
</evidence>
<dbReference type="EMBL" id="CABPRZ010000002">
    <property type="protein sequence ID" value="VVD71026.1"/>
    <property type="molecule type" value="Genomic_DNA"/>
</dbReference>
<keyword evidence="2" id="KW-0449">Lipoprotein</keyword>
<dbReference type="GO" id="GO:0016301">
    <property type="term" value="F:kinase activity"/>
    <property type="evidence" value="ECO:0007669"/>
    <property type="project" value="UniProtKB-KW"/>
</dbReference>
<dbReference type="AlphaFoldDB" id="A0A5E4S5H3"/>
<evidence type="ECO:0000256" key="1">
    <source>
        <dbReference type="ARBA" id="ARBA00007613"/>
    </source>
</evidence>
<keyword evidence="3" id="KW-0808">Transferase</keyword>
<comment type="subcellular location">
    <subcellularLocation>
        <location evidence="2">Cell membrane</location>
        <topology evidence="2">Lipid-anchor</topology>
    </subcellularLocation>
</comment>
<accession>A0A5E4S5H3</accession>
<name>A0A5E4S5H3_9BURK</name>
<evidence type="ECO:0000313" key="4">
    <source>
        <dbReference type="Proteomes" id="UP000414233"/>
    </source>
</evidence>
<dbReference type="Pfam" id="PF02321">
    <property type="entry name" value="OEP"/>
    <property type="match status" value="2"/>
</dbReference>
<keyword evidence="2" id="KW-0564">Palmitate</keyword>
<dbReference type="InterPro" id="IPR003423">
    <property type="entry name" value="OMP_efflux"/>
</dbReference>
<dbReference type="SUPFAM" id="SSF56954">
    <property type="entry name" value="Outer membrane efflux proteins (OEP)"/>
    <property type="match status" value="1"/>
</dbReference>
<keyword evidence="2" id="KW-0472">Membrane</keyword>
<keyword evidence="2" id="KW-0812">Transmembrane</keyword>
<keyword evidence="2" id="KW-1134">Transmembrane beta strand</keyword>
<reference evidence="3 4" key="1">
    <citation type="submission" date="2019-08" db="EMBL/GenBank/DDBJ databases">
        <authorList>
            <person name="Peeters C."/>
        </authorList>
    </citation>
    <scope>NUCLEOTIDE SEQUENCE [LARGE SCALE GENOMIC DNA]</scope>
    <source>
        <strain evidence="3 4">LMG 30175</strain>
    </source>
</reference>
<organism evidence="3 4">
    <name type="scientific">Pandoraea terrae</name>
    <dbReference type="NCBI Taxonomy" id="1537710"/>
    <lineage>
        <taxon>Bacteria</taxon>
        <taxon>Pseudomonadati</taxon>
        <taxon>Pseudomonadota</taxon>
        <taxon>Betaproteobacteria</taxon>
        <taxon>Burkholderiales</taxon>
        <taxon>Burkholderiaceae</taxon>
        <taxon>Pandoraea</taxon>
    </lineage>
</organism>
<dbReference type="NCBIfam" id="TIGR01845">
    <property type="entry name" value="outer_NodT"/>
    <property type="match status" value="1"/>
</dbReference>
<gene>
    <name evidence="3" type="ORF">PTE30175_00567</name>
</gene>
<keyword evidence="3" id="KW-0418">Kinase</keyword>
<proteinExistence type="inferred from homology"/>
<dbReference type="PANTHER" id="PTHR30203:SF33">
    <property type="entry name" value="BLR4455 PROTEIN"/>
    <property type="match status" value="1"/>
</dbReference>
<dbReference type="Proteomes" id="UP000414233">
    <property type="component" value="Unassembled WGS sequence"/>
</dbReference>
<sequence>MNRASIACVTRKSGATMLQFNASLAARLRPLAAAAAATCFVTGCAVGPNFATPTAPAAAGYTTEPLPAKTVSAEVTGGAAQQFVRDMDIPGQWWTLFRSEALNALVEEAFTQNPDVDAARAALRAAHEAVRVQQGAYFPSIEASYSPSRQQIASPLASPAASGDDLFNLHTAQVTVSYTLDLFGGNRRQVESLVAQADAQRFQLEATYLTLSTNVVAAAIQEAALRGQLAATEEIIGIQQKTLGLLHKQYELGQVAMADVAAQEAALAQARATLPPLQKQLAQQRDLLARLTGRFPSEKLLAEFDLASLQLPEALPVSLPSKLVEQRPDVRAAQAQWHAASAAVGVAVAARLPNITLSASYGSSAEIARELFSTSTAFWSLAANITQPIFAGGALLHRQRGAEAAYDQAAAQYRGTVLSAFQNVADTLHALKSDADSLSAALAAERAAEKSLKIAQRQLELGDISYLTQLNAQQAYQQARIGLVQAQANRYADTTALFQAMGGGWWHRGHADPNAARKPATS</sequence>
<protein>
    <submittedName>
        <fullName evidence="3">Histidine kinase</fullName>
    </submittedName>
</protein>
<dbReference type="PANTHER" id="PTHR30203">
    <property type="entry name" value="OUTER MEMBRANE CATION EFFLUX PROTEIN"/>
    <property type="match status" value="1"/>
</dbReference>
<dbReference type="InterPro" id="IPR010131">
    <property type="entry name" value="MdtP/NodT-like"/>
</dbReference>